<gene>
    <name evidence="1" type="ORF">C5167_035285</name>
</gene>
<sequence length="32" mass="3626">MYPNSSSRVVETECWCLVGNVICLAFDQFASR</sequence>
<dbReference type="AlphaFoldDB" id="A0A4Y7KJP4"/>
<organism evidence="1 2">
    <name type="scientific">Papaver somniferum</name>
    <name type="common">Opium poppy</name>
    <dbReference type="NCBI Taxonomy" id="3469"/>
    <lineage>
        <taxon>Eukaryota</taxon>
        <taxon>Viridiplantae</taxon>
        <taxon>Streptophyta</taxon>
        <taxon>Embryophyta</taxon>
        <taxon>Tracheophyta</taxon>
        <taxon>Spermatophyta</taxon>
        <taxon>Magnoliopsida</taxon>
        <taxon>Ranunculales</taxon>
        <taxon>Papaveraceae</taxon>
        <taxon>Papaveroideae</taxon>
        <taxon>Papaver</taxon>
    </lineage>
</organism>
<name>A0A4Y7KJP4_PAPSO</name>
<dbReference type="Proteomes" id="UP000316621">
    <property type="component" value="Chromosome 7"/>
</dbReference>
<dbReference type="Gramene" id="RZC72105">
    <property type="protein sequence ID" value="RZC72105"/>
    <property type="gene ID" value="C5167_035285"/>
</dbReference>
<evidence type="ECO:0000313" key="2">
    <source>
        <dbReference type="Proteomes" id="UP000316621"/>
    </source>
</evidence>
<protein>
    <submittedName>
        <fullName evidence="1">Uncharacterized protein</fullName>
    </submittedName>
</protein>
<reference evidence="1 2" key="1">
    <citation type="journal article" date="2018" name="Science">
        <title>The opium poppy genome and morphinan production.</title>
        <authorList>
            <person name="Guo L."/>
            <person name="Winzer T."/>
            <person name="Yang X."/>
            <person name="Li Y."/>
            <person name="Ning Z."/>
            <person name="He Z."/>
            <person name="Teodor R."/>
            <person name="Lu Y."/>
            <person name="Bowser T.A."/>
            <person name="Graham I.A."/>
            <person name="Ye K."/>
        </authorList>
    </citation>
    <scope>NUCLEOTIDE SEQUENCE [LARGE SCALE GENOMIC DNA]</scope>
    <source>
        <strain evidence="2">cv. HN1</strain>
        <tissue evidence="1">Leaves</tissue>
    </source>
</reference>
<proteinExistence type="predicted"/>
<accession>A0A4Y7KJP4</accession>
<dbReference type="EMBL" id="CM010721">
    <property type="protein sequence ID" value="RZC72105.1"/>
    <property type="molecule type" value="Genomic_DNA"/>
</dbReference>
<evidence type="ECO:0000313" key="1">
    <source>
        <dbReference type="EMBL" id="RZC72105.1"/>
    </source>
</evidence>
<keyword evidence="2" id="KW-1185">Reference proteome</keyword>